<comment type="caution">
    <text evidence="2">The sequence shown here is derived from an EMBL/GenBank/DDBJ whole genome shotgun (WGS) entry which is preliminary data.</text>
</comment>
<dbReference type="Proteomes" id="UP000321750">
    <property type="component" value="Unassembled WGS sequence"/>
</dbReference>
<protein>
    <submittedName>
        <fullName evidence="2">Uncharacterized protein</fullName>
    </submittedName>
</protein>
<evidence type="ECO:0000256" key="1">
    <source>
        <dbReference type="SAM" id="MobiDB-lite"/>
    </source>
</evidence>
<proteinExistence type="predicted"/>
<organism evidence="2 3">
    <name type="scientific">Methylobacterium gnaphalii</name>
    <dbReference type="NCBI Taxonomy" id="1010610"/>
    <lineage>
        <taxon>Bacteria</taxon>
        <taxon>Pseudomonadati</taxon>
        <taxon>Pseudomonadota</taxon>
        <taxon>Alphaproteobacteria</taxon>
        <taxon>Hyphomicrobiales</taxon>
        <taxon>Methylobacteriaceae</taxon>
        <taxon>Methylobacterium</taxon>
    </lineage>
</organism>
<reference evidence="2 3" key="1">
    <citation type="submission" date="2019-07" db="EMBL/GenBank/DDBJ databases">
        <title>Whole genome shotgun sequence of Methylobacterium gnaphalii NBRC 107716.</title>
        <authorList>
            <person name="Hosoyama A."/>
            <person name="Uohara A."/>
            <person name="Ohji S."/>
            <person name="Ichikawa N."/>
        </authorList>
    </citation>
    <scope>NUCLEOTIDE SEQUENCE [LARGE SCALE GENOMIC DNA]</scope>
    <source>
        <strain evidence="2 3">NBRC 107716</strain>
    </source>
</reference>
<evidence type="ECO:0000313" key="3">
    <source>
        <dbReference type="Proteomes" id="UP000321750"/>
    </source>
</evidence>
<gene>
    <name evidence="2" type="ORF">MGN01_34910</name>
</gene>
<keyword evidence="3" id="KW-1185">Reference proteome</keyword>
<accession>A0A512JNW8</accession>
<sequence length="98" mass="11098">MGQPGIALHRQGCDPALPPTKTAENTVVEVLIDLMLRPMALEEIERIPVEARTGPIIVSERTSLLYTQRQFERMWKRVRTEGSCPPNSGATDFTQRRH</sequence>
<dbReference type="EMBL" id="BJZV01000021">
    <property type="protein sequence ID" value="GEP11646.1"/>
    <property type="molecule type" value="Genomic_DNA"/>
</dbReference>
<dbReference type="AlphaFoldDB" id="A0A512JNW8"/>
<evidence type="ECO:0000313" key="2">
    <source>
        <dbReference type="EMBL" id="GEP11646.1"/>
    </source>
</evidence>
<feature type="region of interest" description="Disordered" evidence="1">
    <location>
        <begin position="1"/>
        <end position="21"/>
    </location>
</feature>
<name>A0A512JNW8_9HYPH</name>